<dbReference type="InterPro" id="IPR002575">
    <property type="entry name" value="Aminoglycoside_PTrfase"/>
</dbReference>
<dbReference type="Proteomes" id="UP000799324">
    <property type="component" value="Unassembled WGS sequence"/>
</dbReference>
<feature type="domain" description="Aminoglycoside phosphotransferase" evidence="1">
    <location>
        <begin position="82"/>
        <end position="329"/>
    </location>
</feature>
<dbReference type="EMBL" id="MU004294">
    <property type="protein sequence ID" value="KAF2661326.1"/>
    <property type="molecule type" value="Genomic_DNA"/>
</dbReference>
<dbReference type="InterPro" id="IPR051678">
    <property type="entry name" value="AGP_Transferase"/>
</dbReference>
<name>A0A6A6TPD5_9PLEO</name>
<dbReference type="OrthoDB" id="4177236at2759"/>
<accession>A0A6A6TPD5</accession>
<dbReference type="InterPro" id="IPR011009">
    <property type="entry name" value="Kinase-like_dom_sf"/>
</dbReference>
<dbReference type="PANTHER" id="PTHR21310:SF48">
    <property type="entry name" value="AMINOGLYCOSIDE PHOSPHOTRANSFERASE DOMAIN-CONTAINING PROTEIN"/>
    <property type="match status" value="1"/>
</dbReference>
<dbReference type="SUPFAM" id="SSF56112">
    <property type="entry name" value="Protein kinase-like (PK-like)"/>
    <property type="match status" value="1"/>
</dbReference>
<sequence>MAEKSTALQFRQQYFGSEDPWKCIQISEVLDHKYETLLGESEDTYDTSLFPYYAEGPLETPIPSVAEIAAADWQGGSLRKQRIGSYFVKVNRSVRCFQEAENLIYLERNSTVRTPKVYAAFASRDGDPFRAMTLPKLKGKEPFLYYYLVMELIEGDTVMDLEDELDENTPMSRKLTKMLADQLRRLRDVVPENPSHFGRANGGPCPRQTPVFWHENRDVLDYGPFNYEQIVDRMILTAKVTGSLSSDTGFGFIDTHLIWNAKTALFEHVKPEDRRPVLSHLDLNFNNAIAKVTRDESGKIVDIEHAVWVDWEMLTWMPSWYEPGVVCQYPHFLQRLFCTMFSQTALPVMGHISIIPFSYYAECIFYGAFPGL</sequence>
<proteinExistence type="predicted"/>
<evidence type="ECO:0000313" key="3">
    <source>
        <dbReference type="Proteomes" id="UP000799324"/>
    </source>
</evidence>
<evidence type="ECO:0000313" key="2">
    <source>
        <dbReference type="EMBL" id="KAF2661326.1"/>
    </source>
</evidence>
<gene>
    <name evidence="2" type="ORF">K491DRAFT_710908</name>
</gene>
<evidence type="ECO:0000259" key="1">
    <source>
        <dbReference type="Pfam" id="PF01636"/>
    </source>
</evidence>
<dbReference type="Pfam" id="PF01636">
    <property type="entry name" value="APH"/>
    <property type="match status" value="1"/>
</dbReference>
<protein>
    <recommendedName>
        <fullName evidence="1">Aminoglycoside phosphotransferase domain-containing protein</fullName>
    </recommendedName>
</protein>
<keyword evidence="3" id="KW-1185">Reference proteome</keyword>
<organism evidence="2 3">
    <name type="scientific">Lophiostoma macrostomum CBS 122681</name>
    <dbReference type="NCBI Taxonomy" id="1314788"/>
    <lineage>
        <taxon>Eukaryota</taxon>
        <taxon>Fungi</taxon>
        <taxon>Dikarya</taxon>
        <taxon>Ascomycota</taxon>
        <taxon>Pezizomycotina</taxon>
        <taxon>Dothideomycetes</taxon>
        <taxon>Pleosporomycetidae</taxon>
        <taxon>Pleosporales</taxon>
        <taxon>Lophiostomataceae</taxon>
        <taxon>Lophiostoma</taxon>
    </lineage>
</organism>
<dbReference type="AlphaFoldDB" id="A0A6A6TPD5"/>
<dbReference type="PANTHER" id="PTHR21310">
    <property type="entry name" value="AMINOGLYCOSIDE PHOSPHOTRANSFERASE-RELATED-RELATED"/>
    <property type="match status" value="1"/>
</dbReference>
<reference evidence="2" key="1">
    <citation type="journal article" date="2020" name="Stud. Mycol.">
        <title>101 Dothideomycetes genomes: a test case for predicting lifestyles and emergence of pathogens.</title>
        <authorList>
            <person name="Haridas S."/>
            <person name="Albert R."/>
            <person name="Binder M."/>
            <person name="Bloem J."/>
            <person name="Labutti K."/>
            <person name="Salamov A."/>
            <person name="Andreopoulos B."/>
            <person name="Baker S."/>
            <person name="Barry K."/>
            <person name="Bills G."/>
            <person name="Bluhm B."/>
            <person name="Cannon C."/>
            <person name="Castanera R."/>
            <person name="Culley D."/>
            <person name="Daum C."/>
            <person name="Ezra D."/>
            <person name="Gonzalez J."/>
            <person name="Henrissat B."/>
            <person name="Kuo A."/>
            <person name="Liang C."/>
            <person name="Lipzen A."/>
            <person name="Lutzoni F."/>
            <person name="Magnuson J."/>
            <person name="Mondo S."/>
            <person name="Nolan M."/>
            <person name="Ohm R."/>
            <person name="Pangilinan J."/>
            <person name="Park H.-J."/>
            <person name="Ramirez L."/>
            <person name="Alfaro M."/>
            <person name="Sun H."/>
            <person name="Tritt A."/>
            <person name="Yoshinaga Y."/>
            <person name="Zwiers L.-H."/>
            <person name="Turgeon B."/>
            <person name="Goodwin S."/>
            <person name="Spatafora J."/>
            <person name="Crous P."/>
            <person name="Grigoriev I."/>
        </authorList>
    </citation>
    <scope>NUCLEOTIDE SEQUENCE</scope>
    <source>
        <strain evidence="2">CBS 122681</strain>
    </source>
</reference>